<protein>
    <submittedName>
        <fullName evidence="1">Uncharacterized protein</fullName>
    </submittedName>
</protein>
<keyword evidence="2" id="KW-1185">Reference proteome</keyword>
<name>A0ABW4MGH4_9SPHN</name>
<accession>A0ABW4MGH4</accession>
<organism evidence="1 2">
    <name type="scientific">Sphingorhabdus buctiana</name>
    <dbReference type="NCBI Taxonomy" id="1508805"/>
    <lineage>
        <taxon>Bacteria</taxon>
        <taxon>Pseudomonadati</taxon>
        <taxon>Pseudomonadota</taxon>
        <taxon>Alphaproteobacteria</taxon>
        <taxon>Sphingomonadales</taxon>
        <taxon>Sphingomonadaceae</taxon>
        <taxon>Sphingorhabdus</taxon>
    </lineage>
</organism>
<comment type="caution">
    <text evidence="1">The sequence shown here is derived from an EMBL/GenBank/DDBJ whole genome shotgun (WGS) entry which is preliminary data.</text>
</comment>
<reference evidence="2" key="1">
    <citation type="journal article" date="2019" name="Int. J. Syst. Evol. Microbiol.">
        <title>The Global Catalogue of Microorganisms (GCM) 10K type strain sequencing project: providing services to taxonomists for standard genome sequencing and annotation.</title>
        <authorList>
            <consortium name="The Broad Institute Genomics Platform"/>
            <consortium name="The Broad Institute Genome Sequencing Center for Infectious Disease"/>
            <person name="Wu L."/>
            <person name="Ma J."/>
        </authorList>
    </citation>
    <scope>NUCLEOTIDE SEQUENCE [LARGE SCALE GENOMIC DNA]</scope>
    <source>
        <strain evidence="2">CGMCC 1.12449</strain>
    </source>
</reference>
<sequence>MAATPGREAQRIAQLDQAALCNWFAALDPSDLGLTYQLRVTRLSS</sequence>
<dbReference type="EMBL" id="JBHUEL010000010">
    <property type="protein sequence ID" value="MFD1767457.1"/>
    <property type="molecule type" value="Genomic_DNA"/>
</dbReference>
<dbReference type="RefSeq" id="WP_381514870.1">
    <property type="nucleotide sequence ID" value="NZ_JBHUEL010000010.1"/>
</dbReference>
<evidence type="ECO:0000313" key="2">
    <source>
        <dbReference type="Proteomes" id="UP001597215"/>
    </source>
</evidence>
<gene>
    <name evidence="1" type="ORF">ACFSAG_11470</name>
</gene>
<dbReference type="Proteomes" id="UP001597215">
    <property type="component" value="Unassembled WGS sequence"/>
</dbReference>
<proteinExistence type="predicted"/>
<evidence type="ECO:0000313" key="1">
    <source>
        <dbReference type="EMBL" id="MFD1767457.1"/>
    </source>
</evidence>